<sequence length="176" mass="20571">MKKVLFMMILLSSINSKIIFDFDKNSNIKDWIIIDDVVMGGESFSTFKLNEDGFGVFAGSVSLDNNGGFSSVRYRFQKTELKQFTTIVVKLRGDGKEYQLRIKSNYSDYYSYIMPFSTSGEWQEIKIPLKDMYPSWRGRRLNQPNFSEDFINEITFLIGNKKNENFKLQIDKIELK</sequence>
<name>A0A1M7K1R8_9FLAO</name>
<dbReference type="SUPFAM" id="SSF49785">
    <property type="entry name" value="Galactose-binding domain-like"/>
    <property type="match status" value="1"/>
</dbReference>
<dbReference type="PANTHER" id="PTHR13194:SF19">
    <property type="entry name" value="NAD(P)-BINDING ROSSMANN-FOLD SUPERFAMILY PROTEIN"/>
    <property type="match status" value="1"/>
</dbReference>
<dbReference type="STRING" id="69322.SAMN05443669_104718"/>
<dbReference type="RefSeq" id="WP_073355250.1">
    <property type="nucleotide sequence ID" value="NZ_FRBU01000047.1"/>
</dbReference>
<dbReference type="AlphaFoldDB" id="A0A1M7K1R8"/>
<evidence type="ECO:0000313" key="4">
    <source>
        <dbReference type="Proteomes" id="UP000184260"/>
    </source>
</evidence>
<gene>
    <name evidence="3" type="ORF">SAMN05443669_104718</name>
</gene>
<feature type="domain" description="NADH:ubiquinone oxidoreductase intermediate-associated protein 30" evidence="2">
    <location>
        <begin position="20"/>
        <end position="170"/>
    </location>
</feature>
<dbReference type="Gene3D" id="2.60.120.430">
    <property type="entry name" value="Galactose-binding lectin"/>
    <property type="match status" value="1"/>
</dbReference>
<evidence type="ECO:0000259" key="2">
    <source>
        <dbReference type="Pfam" id="PF08547"/>
    </source>
</evidence>
<evidence type="ECO:0000256" key="1">
    <source>
        <dbReference type="ARBA" id="ARBA00007884"/>
    </source>
</evidence>
<keyword evidence="4" id="KW-1185">Reference proteome</keyword>
<dbReference type="InterPro" id="IPR039131">
    <property type="entry name" value="NDUFAF1"/>
</dbReference>
<proteinExistence type="inferred from homology"/>
<comment type="similarity">
    <text evidence="1">Belongs to the CIA30 family.</text>
</comment>
<dbReference type="Proteomes" id="UP000184260">
    <property type="component" value="Unassembled WGS sequence"/>
</dbReference>
<evidence type="ECO:0000313" key="3">
    <source>
        <dbReference type="EMBL" id="SHM59121.1"/>
    </source>
</evidence>
<dbReference type="PANTHER" id="PTHR13194">
    <property type="entry name" value="COMPLEX I INTERMEDIATE-ASSOCIATED PROTEIN 30"/>
    <property type="match status" value="1"/>
</dbReference>
<accession>A0A1M7K1R8</accession>
<dbReference type="InterPro" id="IPR013857">
    <property type="entry name" value="NADH-UbQ_OxRdtase-assoc_prot30"/>
</dbReference>
<protein>
    <submittedName>
        <fullName evidence="3">Complex I intermediate-associated protein 30 (CIA30)</fullName>
    </submittedName>
</protein>
<reference evidence="4" key="1">
    <citation type="submission" date="2016-11" db="EMBL/GenBank/DDBJ databases">
        <authorList>
            <person name="Varghese N."/>
            <person name="Submissions S."/>
        </authorList>
    </citation>
    <scope>NUCLEOTIDE SEQUENCE [LARGE SCALE GENOMIC DNA]</scope>
    <source>
        <strain evidence="4">DSM 3661</strain>
    </source>
</reference>
<dbReference type="Pfam" id="PF08547">
    <property type="entry name" value="CIA30"/>
    <property type="match status" value="1"/>
</dbReference>
<dbReference type="InterPro" id="IPR008979">
    <property type="entry name" value="Galactose-bd-like_sf"/>
</dbReference>
<dbReference type="EMBL" id="FRBU01000047">
    <property type="protein sequence ID" value="SHM59121.1"/>
    <property type="molecule type" value="Genomic_DNA"/>
</dbReference>
<organism evidence="3 4">
    <name type="scientific">Flavobacterium xanthum</name>
    <dbReference type="NCBI Taxonomy" id="69322"/>
    <lineage>
        <taxon>Bacteria</taxon>
        <taxon>Pseudomonadati</taxon>
        <taxon>Bacteroidota</taxon>
        <taxon>Flavobacteriia</taxon>
        <taxon>Flavobacteriales</taxon>
        <taxon>Flavobacteriaceae</taxon>
        <taxon>Flavobacterium</taxon>
    </lineage>
</organism>